<evidence type="ECO:0000313" key="2">
    <source>
        <dbReference type="EMBL" id="KAK2707325.1"/>
    </source>
</evidence>
<dbReference type="AlphaFoldDB" id="A0AA88L4A3"/>
<accession>A0AA88L4A3</accession>
<evidence type="ECO:0000259" key="1">
    <source>
        <dbReference type="SMART" id="SM00394"/>
    </source>
</evidence>
<dbReference type="SMART" id="SM00394">
    <property type="entry name" value="RIIa"/>
    <property type="match status" value="1"/>
</dbReference>
<feature type="non-terminal residue" evidence="2">
    <location>
        <position position="52"/>
    </location>
</feature>
<organism evidence="2 3">
    <name type="scientific">Artemia franciscana</name>
    <name type="common">Brine shrimp</name>
    <name type="synonym">Artemia sanfranciscana</name>
    <dbReference type="NCBI Taxonomy" id="6661"/>
    <lineage>
        <taxon>Eukaryota</taxon>
        <taxon>Metazoa</taxon>
        <taxon>Ecdysozoa</taxon>
        <taxon>Arthropoda</taxon>
        <taxon>Crustacea</taxon>
        <taxon>Branchiopoda</taxon>
        <taxon>Anostraca</taxon>
        <taxon>Artemiidae</taxon>
        <taxon>Artemia</taxon>
    </lineage>
</organism>
<reference evidence="2" key="1">
    <citation type="submission" date="2023-07" db="EMBL/GenBank/DDBJ databases">
        <title>Chromosome-level genome assembly of Artemia franciscana.</title>
        <authorList>
            <person name="Jo E."/>
        </authorList>
    </citation>
    <scope>NUCLEOTIDE SEQUENCE</scope>
    <source>
        <tissue evidence="2">Whole body</tissue>
    </source>
</reference>
<gene>
    <name evidence="2" type="ORF">QYM36_015117</name>
</gene>
<keyword evidence="3" id="KW-1185">Reference proteome</keyword>
<sequence length="52" mass="6150">MDFSAILSRKFRIPEGLTEYMELLAKEIIRYQPENLHIFAAQFFGSLVEEQE</sequence>
<protein>
    <recommendedName>
        <fullName evidence="1">RIIa domain-containing protein</fullName>
    </recommendedName>
</protein>
<dbReference type="EMBL" id="JAVRJZ010000019">
    <property type="protein sequence ID" value="KAK2707325.1"/>
    <property type="molecule type" value="Genomic_DNA"/>
</dbReference>
<dbReference type="Gene3D" id="1.20.890.10">
    <property type="entry name" value="cAMP-dependent protein kinase regulatory subunit, dimerization-anchoring domain"/>
    <property type="match status" value="1"/>
</dbReference>
<dbReference type="Proteomes" id="UP001187531">
    <property type="component" value="Unassembled WGS sequence"/>
</dbReference>
<dbReference type="SUPFAM" id="SSF47391">
    <property type="entry name" value="Dimerization-anchoring domain of cAMP-dependent PK regulatory subunit"/>
    <property type="match status" value="1"/>
</dbReference>
<dbReference type="Pfam" id="PF02197">
    <property type="entry name" value="RIIa"/>
    <property type="match status" value="1"/>
</dbReference>
<evidence type="ECO:0000313" key="3">
    <source>
        <dbReference type="Proteomes" id="UP001187531"/>
    </source>
</evidence>
<proteinExistence type="predicted"/>
<comment type="caution">
    <text evidence="2">The sequence shown here is derived from an EMBL/GenBank/DDBJ whole genome shotgun (WGS) entry which is preliminary data.</text>
</comment>
<dbReference type="InterPro" id="IPR003117">
    <property type="entry name" value="cAMP_dep_PK_reg_su_I/II_a/b"/>
</dbReference>
<name>A0AA88L4A3_ARTSF</name>
<feature type="domain" description="RIIa" evidence="1">
    <location>
        <begin position="15"/>
        <end position="52"/>
    </location>
</feature>